<gene>
    <name evidence="1" type="ORF">CB0940_03272</name>
</gene>
<comment type="caution">
    <text evidence="1">The sequence shown here is derived from an EMBL/GenBank/DDBJ whole genome shotgun (WGS) entry which is preliminary data.</text>
</comment>
<dbReference type="Proteomes" id="UP000230605">
    <property type="component" value="Chromosome 3"/>
</dbReference>
<sequence>MVEGLVASLMAMYFFFDIQSHVSSWTEKCKTHCKPTSPTKAHNKLVMTKYRVPTRLRKTPKPVSRSSIVLNPPVDSTKRYISKMELINELFDLVLREFNVQKLLRLRRVAQHWKSQIDSSSAVQRVLLLKSTIPRSIIELKFTHPQDLVERSASLSKVSRSCKNRIHVKLNALLCKKSNATDEPDLFDCRISKRDTVLLNTAIIIPHILSKGTRMKKIESADPPQLKPVRQFVDSQLDMLLTDPPVKAAYLSIFNNMAHARVENPSGLRLRDILDGIDKSGVLEGILSCWHKMQELNKRITLDIDEREGYVCLSG</sequence>
<dbReference type="OrthoDB" id="3645690at2759"/>
<dbReference type="EMBL" id="LKMD01000101">
    <property type="protein sequence ID" value="PIA98665.1"/>
    <property type="molecule type" value="Genomic_DNA"/>
</dbReference>
<reference evidence="1 2" key="1">
    <citation type="submission" date="2015-10" db="EMBL/GenBank/DDBJ databases">
        <title>The cercosporin biosynthetic gene cluster was horizontally transferred to several fungal lineages and shown to be expanded in Cercospora beticola based on microsynteny with recipient genomes.</title>
        <authorList>
            <person name="De Jonge R."/>
            <person name="Ebert M.K."/>
            <person name="Suttle J.C."/>
            <person name="Jurick Ii W.M."/>
            <person name="Secor G.A."/>
            <person name="Thomma B.P."/>
            <person name="Van De Peer Y."/>
            <person name="Bolton M.D."/>
        </authorList>
    </citation>
    <scope>NUCLEOTIDE SEQUENCE [LARGE SCALE GENOMIC DNA]</scope>
    <source>
        <strain evidence="1 2">09-40</strain>
    </source>
</reference>
<proteinExistence type="predicted"/>
<organism evidence="1 2">
    <name type="scientific">Cercospora beticola</name>
    <name type="common">Sugarbeet leaf spot fungus</name>
    <dbReference type="NCBI Taxonomy" id="122368"/>
    <lineage>
        <taxon>Eukaryota</taxon>
        <taxon>Fungi</taxon>
        <taxon>Dikarya</taxon>
        <taxon>Ascomycota</taxon>
        <taxon>Pezizomycotina</taxon>
        <taxon>Dothideomycetes</taxon>
        <taxon>Dothideomycetidae</taxon>
        <taxon>Mycosphaerellales</taxon>
        <taxon>Mycosphaerellaceae</taxon>
        <taxon>Cercospora</taxon>
    </lineage>
</organism>
<protein>
    <recommendedName>
        <fullName evidence="3">F-box domain-containing protein</fullName>
    </recommendedName>
</protein>
<evidence type="ECO:0000313" key="1">
    <source>
        <dbReference type="EMBL" id="PIA98665.1"/>
    </source>
</evidence>
<accession>A0A2G5I1H8</accession>
<evidence type="ECO:0008006" key="3">
    <source>
        <dbReference type="Google" id="ProtNLM"/>
    </source>
</evidence>
<evidence type="ECO:0000313" key="2">
    <source>
        <dbReference type="Proteomes" id="UP000230605"/>
    </source>
</evidence>
<dbReference type="AlphaFoldDB" id="A0A2G5I1H8"/>
<name>A0A2G5I1H8_CERBT</name>